<evidence type="ECO:0000256" key="3">
    <source>
        <dbReference type="ARBA" id="ARBA00023098"/>
    </source>
</evidence>
<dbReference type="InterPro" id="IPR016715">
    <property type="entry name" value="PAF_acetylhydro_eukaryote"/>
</dbReference>
<dbReference type="EMBL" id="JAUJFL010000010">
    <property type="protein sequence ID" value="KAK2596946.1"/>
    <property type="molecule type" value="Genomic_DNA"/>
</dbReference>
<dbReference type="EC" id="3.1.1.47" evidence="4"/>
<dbReference type="PANTHER" id="PTHR10272:SF0">
    <property type="entry name" value="PLATELET-ACTIVATING FACTOR ACETYLHYDROLASE"/>
    <property type="match status" value="1"/>
</dbReference>
<keyword evidence="1 4" id="KW-0378">Hydrolase</keyword>
<accession>A0AAD9VZ41</accession>
<keyword evidence="2 4" id="KW-0442">Lipid degradation</keyword>
<dbReference type="SUPFAM" id="SSF53474">
    <property type="entry name" value="alpha/beta-Hydrolases"/>
    <property type="match status" value="1"/>
</dbReference>
<dbReference type="AlphaFoldDB" id="A0AAD9VZ41"/>
<evidence type="ECO:0000256" key="6">
    <source>
        <dbReference type="SAM" id="MobiDB-lite"/>
    </source>
</evidence>
<evidence type="ECO:0000313" key="7">
    <source>
        <dbReference type="EMBL" id="KAK2596946.1"/>
    </source>
</evidence>
<dbReference type="InterPro" id="IPR029058">
    <property type="entry name" value="AB_hydrolase_fold"/>
</dbReference>
<comment type="similarity">
    <text evidence="4">Belongs to the serine esterase family.</text>
</comment>
<comment type="caution">
    <text evidence="7">The sequence shown here is derived from an EMBL/GenBank/DDBJ whole genome shotgun (WGS) entry which is preliminary data.</text>
</comment>
<keyword evidence="3 4" id="KW-0443">Lipid metabolism</keyword>
<feature type="region of interest" description="Disordered" evidence="6">
    <location>
        <begin position="1"/>
        <end position="22"/>
    </location>
</feature>
<evidence type="ECO:0000313" key="8">
    <source>
        <dbReference type="Proteomes" id="UP001265746"/>
    </source>
</evidence>
<dbReference type="PANTHER" id="PTHR10272">
    <property type="entry name" value="PLATELET-ACTIVATING FACTOR ACETYLHYDROLASE"/>
    <property type="match status" value="1"/>
</dbReference>
<dbReference type="Gene3D" id="3.40.50.1820">
    <property type="entry name" value="alpha/beta hydrolase"/>
    <property type="match status" value="1"/>
</dbReference>
<comment type="catalytic activity">
    <reaction evidence="4">
        <text>a 1-O-alkyl-2-acetyl-sn-glycero-3-phosphocholine + H2O = a 1-O-alkyl-sn-glycero-3-phosphocholine + acetate + H(+)</text>
        <dbReference type="Rhea" id="RHEA:17777"/>
        <dbReference type="ChEBI" id="CHEBI:15377"/>
        <dbReference type="ChEBI" id="CHEBI:15378"/>
        <dbReference type="ChEBI" id="CHEBI:30089"/>
        <dbReference type="ChEBI" id="CHEBI:30909"/>
        <dbReference type="ChEBI" id="CHEBI:36707"/>
        <dbReference type="EC" id="3.1.1.47"/>
    </reaction>
</comment>
<feature type="region of interest" description="Disordered" evidence="6">
    <location>
        <begin position="301"/>
        <end position="321"/>
    </location>
</feature>
<protein>
    <recommendedName>
        <fullName evidence="4">Putative phospholipase</fullName>
        <ecNumber evidence="4">3.1.1.47</ecNumber>
    </recommendedName>
</protein>
<feature type="active site" description="Charge relay system" evidence="5">
    <location>
        <position position="371"/>
    </location>
</feature>
<evidence type="ECO:0000256" key="5">
    <source>
        <dbReference type="PIRSR" id="PIRSR018169-1"/>
    </source>
</evidence>
<feature type="region of interest" description="Disordered" evidence="6">
    <location>
        <begin position="590"/>
        <end position="615"/>
    </location>
</feature>
<dbReference type="PIRSF" id="PIRSF018169">
    <property type="entry name" value="PAF_acetylhydrolase"/>
    <property type="match status" value="1"/>
</dbReference>
<evidence type="ECO:0000256" key="4">
    <source>
        <dbReference type="PIRNR" id="PIRNR018169"/>
    </source>
</evidence>
<dbReference type="GO" id="GO:0016042">
    <property type="term" value="P:lipid catabolic process"/>
    <property type="evidence" value="ECO:0007669"/>
    <property type="project" value="UniProtKB-KW"/>
</dbReference>
<reference evidence="7" key="1">
    <citation type="submission" date="2023-06" db="EMBL/GenBank/DDBJ databases">
        <authorList>
            <person name="Noh H."/>
        </authorList>
    </citation>
    <scope>NUCLEOTIDE SEQUENCE</scope>
    <source>
        <strain evidence="7">DUCC20226</strain>
    </source>
</reference>
<name>A0AAD9VZ41_PHOAM</name>
<dbReference type="Pfam" id="PF03403">
    <property type="entry name" value="PAF-AH_p_II"/>
    <property type="match status" value="2"/>
</dbReference>
<feature type="active site" description="Charge relay system" evidence="5">
    <location>
        <position position="435"/>
    </location>
</feature>
<dbReference type="Proteomes" id="UP001265746">
    <property type="component" value="Unassembled WGS sequence"/>
</dbReference>
<feature type="compositionally biased region" description="Basic and acidic residues" evidence="6">
    <location>
        <begin position="209"/>
        <end position="239"/>
    </location>
</feature>
<feature type="region of interest" description="Disordered" evidence="6">
    <location>
        <begin position="204"/>
        <end position="245"/>
    </location>
</feature>
<dbReference type="GO" id="GO:0003847">
    <property type="term" value="F:1-alkyl-2-acetylglycerophosphocholine esterase activity"/>
    <property type="evidence" value="ECO:0007669"/>
    <property type="project" value="UniProtKB-UniRule"/>
</dbReference>
<organism evidence="7 8">
    <name type="scientific">Phomopsis amygdali</name>
    <name type="common">Fusicoccum amygdali</name>
    <dbReference type="NCBI Taxonomy" id="1214568"/>
    <lineage>
        <taxon>Eukaryota</taxon>
        <taxon>Fungi</taxon>
        <taxon>Dikarya</taxon>
        <taxon>Ascomycota</taxon>
        <taxon>Pezizomycotina</taxon>
        <taxon>Sordariomycetes</taxon>
        <taxon>Sordariomycetidae</taxon>
        <taxon>Diaporthales</taxon>
        <taxon>Diaporthaceae</taxon>
        <taxon>Diaporthe</taxon>
    </lineage>
</organism>
<sequence length="615" mass="70356">MEENERQEPQQKQPVVPPPPPKTWRERIFHALPYYTGPYSVGYMEVELPVDEPRTFSRIKREHRPALQLDTVLFSVYYPTNADPAAEHRVPWLPRPRVPTCKGYAKFFNIPHLPITAYMATTCMFTKLPAFRNAKLANSWPSGVRATARQRLFEDLRPKFPVVVLSHGLGGSRTMYSSVCGDLASYGFVVVAMEHRDGSGARSYVNVPVERDSPEFSQDNRESASESEPKKAMDSRNEGQPKGSRSYMVDYIFPKDNAQDTAPHNPIGVDHELRDAQIQMRLAEIEEAYKVLQIIDAGDPEDRIRDNNLRKKPNRGSSSRGLDGVDWADWKGRLSLENVTAMGHSFGGATTVQILRLNDHFPWIGQGILLDAWGPAAPEVKPGRAEQTITKPLLSIGSEAFMHWRENYNKIEDICKEAAQNDALCWMTTVRGSTHMSQTDFAVLFPKWMDLFIKTLIHPLRGIYLTIAPTLEFLKIVLPPTQTSSYDTSNWVDDGLLLKSHPDSQISVEHRPDEKWTAARLKIDNEFQVRLQSLWAQTWRKRKNAEAANVPRDARGRPLFGLKTWGPGEEMWVHMCPRLEDLERRLEHRDMREGERSDGEEHEQRPRRVLRCPTM</sequence>
<evidence type="ECO:0000256" key="1">
    <source>
        <dbReference type="ARBA" id="ARBA00022801"/>
    </source>
</evidence>
<keyword evidence="8" id="KW-1185">Reference proteome</keyword>
<proteinExistence type="inferred from homology"/>
<feature type="active site" description="Nucleophile" evidence="5">
    <location>
        <position position="345"/>
    </location>
</feature>
<gene>
    <name evidence="7" type="ORF">N8I77_012826</name>
</gene>
<evidence type="ECO:0000256" key="2">
    <source>
        <dbReference type="ARBA" id="ARBA00022963"/>
    </source>
</evidence>
<feature type="compositionally biased region" description="Basic and acidic residues" evidence="6">
    <location>
        <begin position="590"/>
        <end position="606"/>
    </location>
</feature>